<evidence type="ECO:0000256" key="1">
    <source>
        <dbReference type="SAM" id="Phobius"/>
    </source>
</evidence>
<dbReference type="AlphaFoldDB" id="A0A3A4BDT4"/>
<proteinExistence type="predicted"/>
<feature type="transmembrane region" description="Helical" evidence="1">
    <location>
        <begin position="67"/>
        <end position="87"/>
    </location>
</feature>
<sequence>MAAAGLYAALLSALALANWLAWLGWDRERDIQPDGSATGPYEPWQVIGLGLVLAALSARAGRRGRPVIGTLALAGTTWLAWCVNAFLSDDSGLWGVGALMLLPVVFAGVALVTALAATTRPAPDPSP</sequence>
<dbReference type="OrthoDB" id="4246695at2"/>
<name>A0A3A4BDT4_9ACTN</name>
<comment type="caution">
    <text evidence="2">The sequence shown here is derived from an EMBL/GenBank/DDBJ whole genome shotgun (WGS) entry which is preliminary data.</text>
</comment>
<keyword evidence="3" id="KW-1185">Reference proteome</keyword>
<feature type="transmembrane region" description="Helical" evidence="1">
    <location>
        <begin position="93"/>
        <end position="117"/>
    </location>
</feature>
<organism evidence="2 3">
    <name type="scientific">Bailinhaonella thermotolerans</name>
    <dbReference type="NCBI Taxonomy" id="1070861"/>
    <lineage>
        <taxon>Bacteria</taxon>
        <taxon>Bacillati</taxon>
        <taxon>Actinomycetota</taxon>
        <taxon>Actinomycetes</taxon>
        <taxon>Streptosporangiales</taxon>
        <taxon>Streptosporangiaceae</taxon>
        <taxon>Bailinhaonella</taxon>
    </lineage>
</organism>
<keyword evidence="1" id="KW-0472">Membrane</keyword>
<dbReference type="EMBL" id="QZEY01000001">
    <property type="protein sequence ID" value="RJL36246.1"/>
    <property type="molecule type" value="Genomic_DNA"/>
</dbReference>
<protein>
    <submittedName>
        <fullName evidence="2">Uncharacterized protein</fullName>
    </submittedName>
</protein>
<reference evidence="2 3" key="1">
    <citation type="submission" date="2018-09" db="EMBL/GenBank/DDBJ databases">
        <title>YIM 75507 draft genome.</title>
        <authorList>
            <person name="Tang S."/>
            <person name="Feng Y."/>
        </authorList>
    </citation>
    <scope>NUCLEOTIDE SEQUENCE [LARGE SCALE GENOMIC DNA]</scope>
    <source>
        <strain evidence="2 3">YIM 75507</strain>
    </source>
</reference>
<dbReference type="Proteomes" id="UP000265768">
    <property type="component" value="Unassembled WGS sequence"/>
</dbReference>
<feature type="transmembrane region" description="Helical" evidence="1">
    <location>
        <begin position="41"/>
        <end position="60"/>
    </location>
</feature>
<evidence type="ECO:0000313" key="2">
    <source>
        <dbReference type="EMBL" id="RJL36246.1"/>
    </source>
</evidence>
<keyword evidence="1" id="KW-0812">Transmembrane</keyword>
<evidence type="ECO:0000313" key="3">
    <source>
        <dbReference type="Proteomes" id="UP000265768"/>
    </source>
</evidence>
<accession>A0A3A4BDT4</accession>
<keyword evidence="1" id="KW-1133">Transmembrane helix</keyword>
<gene>
    <name evidence="2" type="ORF">D5H75_04265</name>
</gene>